<name>A0AAQ4Q6D3_GASAC</name>
<dbReference type="AlphaFoldDB" id="A0AAQ4Q6D3"/>
<evidence type="ECO:0000256" key="1">
    <source>
        <dbReference type="ARBA" id="ARBA00004498"/>
    </source>
</evidence>
<reference evidence="8" key="3">
    <citation type="submission" date="2025-09" db="UniProtKB">
        <authorList>
            <consortium name="Ensembl"/>
        </authorList>
    </citation>
    <scope>IDENTIFICATION</scope>
</reference>
<dbReference type="Proteomes" id="UP000007635">
    <property type="component" value="Chromosome XVII"/>
</dbReference>
<dbReference type="Gene3D" id="2.60.120.40">
    <property type="match status" value="1"/>
</dbReference>
<dbReference type="InterPro" id="IPR008983">
    <property type="entry name" value="Tumour_necrosis_fac-like_dom"/>
</dbReference>
<sequence>MAPWWRSRSTAAFLLLVHIAPVVSQSCIAGGVPGIPGTHGPNGSNGPKGPRGDPGEAAQPFRGHKGSPGLRGPPGRPGLKGDVGLPGPPGTPGLAGQKGSPFNPSNQQKSFFSYKRVISQAPQLDTDIHFDRSVDAASSRKHHHWRHATKRVVLRQLVGSPLSDASCVCVLSDILDLGERFRGEAMTEGKFTCAIAGIYFFSYHLSAKSRVCLKLMKGADSSLTTCDSSEGFLVTSGSAVLELRAGETVSLQTTRYNSIVTSQSSTSHTFTGFLVSPAE</sequence>
<reference evidence="8 9" key="1">
    <citation type="journal article" date="2021" name="G3 (Bethesda)">
        <title>Improved contiguity of the threespine stickleback genome using long-read sequencing.</title>
        <authorList>
            <person name="Nath S."/>
            <person name="Shaw D.E."/>
            <person name="White M.A."/>
        </authorList>
    </citation>
    <scope>NUCLEOTIDE SEQUENCE [LARGE SCALE GENOMIC DNA]</scope>
    <source>
        <strain evidence="8 9">Lake Benthic</strain>
    </source>
</reference>
<dbReference type="PROSITE" id="PS51257">
    <property type="entry name" value="PROKAR_LIPOPROTEIN"/>
    <property type="match status" value="1"/>
</dbReference>
<dbReference type="PROSITE" id="PS50871">
    <property type="entry name" value="C1Q"/>
    <property type="match status" value="1"/>
</dbReference>
<comment type="subcellular location">
    <subcellularLocation>
        <location evidence="1">Secreted</location>
        <location evidence="1">Extracellular space</location>
        <location evidence="1">Extracellular matrix</location>
    </subcellularLocation>
</comment>
<dbReference type="PANTHER" id="PTHR15427:SF43">
    <property type="entry name" value="COMPLEMENT COMPONENT 1, Q SUBCOMPONENT, B CHAIN PRECURSOR"/>
    <property type="match status" value="1"/>
</dbReference>
<dbReference type="SUPFAM" id="SSF49842">
    <property type="entry name" value="TNF-like"/>
    <property type="match status" value="1"/>
</dbReference>
<evidence type="ECO:0000259" key="7">
    <source>
        <dbReference type="PROSITE" id="PS50871"/>
    </source>
</evidence>
<dbReference type="InterPro" id="IPR050392">
    <property type="entry name" value="Collagen/C1q_domain"/>
</dbReference>
<keyword evidence="3" id="KW-0272">Extracellular matrix</keyword>
<dbReference type="PRINTS" id="PR00007">
    <property type="entry name" value="COMPLEMNTC1Q"/>
</dbReference>
<keyword evidence="9" id="KW-1185">Reference proteome</keyword>
<evidence type="ECO:0000313" key="8">
    <source>
        <dbReference type="Ensembl" id="ENSGACP00000045908.1"/>
    </source>
</evidence>
<evidence type="ECO:0000256" key="4">
    <source>
        <dbReference type="ARBA" id="ARBA00022729"/>
    </source>
</evidence>
<feature type="chain" id="PRO_5043040412" evidence="6">
    <location>
        <begin position="25"/>
        <end position="279"/>
    </location>
</feature>
<dbReference type="Pfam" id="PF01391">
    <property type="entry name" value="Collagen"/>
    <property type="match status" value="1"/>
</dbReference>
<dbReference type="InterPro" id="IPR001073">
    <property type="entry name" value="C1q_dom"/>
</dbReference>
<feature type="region of interest" description="Disordered" evidence="5">
    <location>
        <begin position="34"/>
        <end position="106"/>
    </location>
</feature>
<dbReference type="InterPro" id="IPR008160">
    <property type="entry name" value="Collagen"/>
</dbReference>
<feature type="signal peptide" evidence="6">
    <location>
        <begin position="1"/>
        <end position="24"/>
    </location>
</feature>
<evidence type="ECO:0000256" key="6">
    <source>
        <dbReference type="SAM" id="SignalP"/>
    </source>
</evidence>
<accession>A0AAQ4Q6D3</accession>
<evidence type="ECO:0000256" key="5">
    <source>
        <dbReference type="SAM" id="MobiDB-lite"/>
    </source>
</evidence>
<dbReference type="PANTHER" id="PTHR15427">
    <property type="entry name" value="EMILIN ELASTIN MICROFIBRIL INTERFACE-LOCATED PROTEIN ELASTIN MICROFIBRIL INTERFACER"/>
    <property type="match status" value="1"/>
</dbReference>
<evidence type="ECO:0000313" key="9">
    <source>
        <dbReference type="Proteomes" id="UP000007635"/>
    </source>
</evidence>
<dbReference type="Pfam" id="PF00386">
    <property type="entry name" value="C1q"/>
    <property type="match status" value="1"/>
</dbReference>
<dbReference type="GeneTree" id="ENSGT00940000161091"/>
<protein>
    <submittedName>
        <fullName evidence="8">Complement C1q B chain</fullName>
    </submittedName>
</protein>
<dbReference type="SMART" id="SM00110">
    <property type="entry name" value="C1Q"/>
    <property type="match status" value="1"/>
</dbReference>
<organism evidence="8 9">
    <name type="scientific">Gasterosteus aculeatus aculeatus</name>
    <name type="common">three-spined stickleback</name>
    <dbReference type="NCBI Taxonomy" id="481459"/>
    <lineage>
        <taxon>Eukaryota</taxon>
        <taxon>Metazoa</taxon>
        <taxon>Chordata</taxon>
        <taxon>Craniata</taxon>
        <taxon>Vertebrata</taxon>
        <taxon>Euteleostomi</taxon>
        <taxon>Actinopterygii</taxon>
        <taxon>Neopterygii</taxon>
        <taxon>Teleostei</taxon>
        <taxon>Neoteleostei</taxon>
        <taxon>Acanthomorphata</taxon>
        <taxon>Eupercaria</taxon>
        <taxon>Perciformes</taxon>
        <taxon>Cottioidei</taxon>
        <taxon>Gasterosteales</taxon>
        <taxon>Gasterosteidae</taxon>
        <taxon>Gasterosteus</taxon>
    </lineage>
</organism>
<reference evidence="8" key="2">
    <citation type="submission" date="2025-08" db="UniProtKB">
        <authorList>
            <consortium name="Ensembl"/>
        </authorList>
    </citation>
    <scope>IDENTIFICATION</scope>
</reference>
<dbReference type="Ensembl" id="ENSGACT00000088257.1">
    <property type="protein sequence ID" value="ENSGACP00000045908.1"/>
    <property type="gene ID" value="ENSGACG00000033476.1"/>
</dbReference>
<keyword evidence="4 6" id="KW-0732">Signal</keyword>
<feature type="domain" description="C1q" evidence="7">
    <location>
        <begin position="136"/>
        <end position="279"/>
    </location>
</feature>
<keyword evidence="2" id="KW-0964">Secreted</keyword>
<evidence type="ECO:0000256" key="3">
    <source>
        <dbReference type="ARBA" id="ARBA00022530"/>
    </source>
</evidence>
<proteinExistence type="predicted"/>
<evidence type="ECO:0000256" key="2">
    <source>
        <dbReference type="ARBA" id="ARBA00022525"/>
    </source>
</evidence>